<evidence type="ECO:0000256" key="5">
    <source>
        <dbReference type="ARBA" id="ARBA00023136"/>
    </source>
</evidence>
<organism evidence="7">
    <name type="scientific">marine sediment metagenome</name>
    <dbReference type="NCBI Taxonomy" id="412755"/>
    <lineage>
        <taxon>unclassified sequences</taxon>
        <taxon>metagenomes</taxon>
        <taxon>ecological metagenomes</taxon>
    </lineage>
</organism>
<keyword evidence="4 6" id="KW-1133">Transmembrane helix</keyword>
<evidence type="ECO:0000256" key="6">
    <source>
        <dbReference type="SAM" id="Phobius"/>
    </source>
</evidence>
<feature type="transmembrane region" description="Helical" evidence="6">
    <location>
        <begin position="117"/>
        <end position="142"/>
    </location>
</feature>
<sequence length="286" mass="31576">MGDLFLTIGFITIVIIFFVIITIISNIIFSVRIPKKFESISEFDTKLKWKSPLTIIGIILVSFIVFVAFFPEIFTQYGLNEITRPYVAPGVPYDMPSSEHPLGTTKYGYDLLALLVWGIRGSLMVGVVAIFIGLGGGLLFGFITRRLSELGKNILMGAMLIFYILPSFIIIMLISLFFGWNFIGTMIIIGITLIPSFTRIIANALFLEVNVFKSIVKYIPLQIGIALIIYESIGFLGFSDASLVNLGLVTNFGLAVISNNLFVFILIPGATIVILVIGFILLHEGL</sequence>
<name>A0A0F9N8X8_9ZZZZ</name>
<evidence type="ECO:0000256" key="1">
    <source>
        <dbReference type="ARBA" id="ARBA00004651"/>
    </source>
</evidence>
<keyword evidence="5 6" id="KW-0472">Membrane</keyword>
<dbReference type="InterPro" id="IPR035906">
    <property type="entry name" value="MetI-like_sf"/>
</dbReference>
<feature type="transmembrane region" description="Helical" evidence="6">
    <location>
        <begin position="261"/>
        <end position="282"/>
    </location>
</feature>
<dbReference type="PANTHER" id="PTHR43386">
    <property type="entry name" value="OLIGOPEPTIDE TRANSPORT SYSTEM PERMEASE PROTEIN APPC"/>
    <property type="match status" value="1"/>
</dbReference>
<comment type="caution">
    <text evidence="7">The sequence shown here is derived from an EMBL/GenBank/DDBJ whole genome shotgun (WGS) entry which is preliminary data.</text>
</comment>
<evidence type="ECO:0000256" key="3">
    <source>
        <dbReference type="ARBA" id="ARBA00022692"/>
    </source>
</evidence>
<feature type="transmembrane region" description="Helical" evidence="6">
    <location>
        <begin position="154"/>
        <end position="180"/>
    </location>
</feature>
<proteinExistence type="predicted"/>
<protein>
    <recommendedName>
        <fullName evidence="8">ABC transmembrane type-1 domain-containing protein</fullName>
    </recommendedName>
</protein>
<dbReference type="AlphaFoldDB" id="A0A0F9N8X8"/>
<keyword evidence="3 6" id="KW-0812">Transmembrane</keyword>
<comment type="subcellular location">
    <subcellularLocation>
        <location evidence="1">Cell membrane</location>
        <topology evidence="1">Multi-pass membrane protein</topology>
    </subcellularLocation>
</comment>
<reference evidence="7" key="1">
    <citation type="journal article" date="2015" name="Nature">
        <title>Complex archaea that bridge the gap between prokaryotes and eukaryotes.</title>
        <authorList>
            <person name="Spang A."/>
            <person name="Saw J.H."/>
            <person name="Jorgensen S.L."/>
            <person name="Zaremba-Niedzwiedzka K."/>
            <person name="Martijn J."/>
            <person name="Lind A.E."/>
            <person name="van Eijk R."/>
            <person name="Schleper C."/>
            <person name="Guy L."/>
            <person name="Ettema T.J."/>
        </authorList>
    </citation>
    <scope>NUCLEOTIDE SEQUENCE</scope>
</reference>
<dbReference type="SUPFAM" id="SSF161098">
    <property type="entry name" value="MetI-like"/>
    <property type="match status" value="1"/>
</dbReference>
<dbReference type="GO" id="GO:0005886">
    <property type="term" value="C:plasma membrane"/>
    <property type="evidence" value="ECO:0007669"/>
    <property type="project" value="UniProtKB-SubCell"/>
</dbReference>
<feature type="transmembrane region" description="Helical" evidence="6">
    <location>
        <begin position="218"/>
        <end position="238"/>
    </location>
</feature>
<gene>
    <name evidence="7" type="ORF">LCGC14_1291080</name>
</gene>
<keyword evidence="2" id="KW-0813">Transport</keyword>
<feature type="transmembrane region" description="Helical" evidence="6">
    <location>
        <begin position="186"/>
        <end position="206"/>
    </location>
</feature>
<evidence type="ECO:0008006" key="8">
    <source>
        <dbReference type="Google" id="ProtNLM"/>
    </source>
</evidence>
<dbReference type="EMBL" id="LAZR01007442">
    <property type="protein sequence ID" value="KKM85240.1"/>
    <property type="molecule type" value="Genomic_DNA"/>
</dbReference>
<feature type="transmembrane region" description="Helical" evidence="6">
    <location>
        <begin position="52"/>
        <end position="70"/>
    </location>
</feature>
<dbReference type="InterPro" id="IPR050366">
    <property type="entry name" value="BP-dependent_transpt_permease"/>
</dbReference>
<dbReference type="PANTHER" id="PTHR43386:SF1">
    <property type="entry name" value="D,D-DIPEPTIDE TRANSPORT SYSTEM PERMEASE PROTEIN DDPC-RELATED"/>
    <property type="match status" value="1"/>
</dbReference>
<accession>A0A0F9N8X8</accession>
<evidence type="ECO:0000313" key="7">
    <source>
        <dbReference type="EMBL" id="KKM85240.1"/>
    </source>
</evidence>
<feature type="transmembrane region" description="Helical" evidence="6">
    <location>
        <begin position="6"/>
        <end position="31"/>
    </location>
</feature>
<evidence type="ECO:0000256" key="4">
    <source>
        <dbReference type="ARBA" id="ARBA00022989"/>
    </source>
</evidence>
<evidence type="ECO:0000256" key="2">
    <source>
        <dbReference type="ARBA" id="ARBA00022448"/>
    </source>
</evidence>